<dbReference type="Pfam" id="PF12708">
    <property type="entry name" value="Pect-lyase_RHGA_epim"/>
    <property type="match status" value="1"/>
</dbReference>
<reference evidence="2" key="1">
    <citation type="submission" date="2020-03" db="EMBL/GenBank/DDBJ databases">
        <title>The deep terrestrial virosphere.</title>
        <authorList>
            <person name="Holmfeldt K."/>
            <person name="Nilsson E."/>
            <person name="Simone D."/>
            <person name="Lopez-Fernandez M."/>
            <person name="Wu X."/>
            <person name="de Brujin I."/>
            <person name="Lundin D."/>
            <person name="Andersson A."/>
            <person name="Bertilsson S."/>
            <person name="Dopson M."/>
        </authorList>
    </citation>
    <scope>NUCLEOTIDE SEQUENCE</scope>
    <source>
        <strain evidence="2">TM448A00834</strain>
    </source>
</reference>
<name>A0A6H1ZJK1_9ZZZZ</name>
<dbReference type="InterPro" id="IPR012334">
    <property type="entry name" value="Pectin_lyas_fold"/>
</dbReference>
<proteinExistence type="predicted"/>
<evidence type="ECO:0000313" key="2">
    <source>
        <dbReference type="EMBL" id="QJA48103.1"/>
    </source>
</evidence>
<gene>
    <name evidence="2" type="ORF">TM448A00834_0010</name>
</gene>
<dbReference type="InterPro" id="IPR006626">
    <property type="entry name" value="PbH1"/>
</dbReference>
<dbReference type="AlphaFoldDB" id="A0A6H1ZJK1"/>
<dbReference type="Gene3D" id="2.160.20.10">
    <property type="entry name" value="Single-stranded right-handed beta-helix, Pectin lyase-like"/>
    <property type="match status" value="1"/>
</dbReference>
<dbReference type="SMART" id="SM00710">
    <property type="entry name" value="PbH1"/>
    <property type="match status" value="8"/>
</dbReference>
<dbReference type="InterPro" id="IPR024535">
    <property type="entry name" value="RHGA/B-epi-like_pectate_lyase"/>
</dbReference>
<dbReference type="InterPro" id="IPR011050">
    <property type="entry name" value="Pectin_lyase_fold/virulence"/>
</dbReference>
<feature type="domain" description="Rhamnogalacturonase A/B/Epimerase-like pectate lyase" evidence="1">
    <location>
        <begin position="173"/>
        <end position="356"/>
    </location>
</feature>
<protein>
    <submittedName>
        <fullName evidence="2">Putative pectate lyase</fullName>
    </submittedName>
</protein>
<dbReference type="SUPFAM" id="SSF51126">
    <property type="entry name" value="Pectin lyase-like"/>
    <property type="match status" value="1"/>
</dbReference>
<evidence type="ECO:0000259" key="1">
    <source>
        <dbReference type="Pfam" id="PF12708"/>
    </source>
</evidence>
<sequence length="583" mass="62155">MGFLDDPQDFAVRDLKYNAKYRRLTIVYGPYLMEKTLNYDDIVTDYLLDGMAVGSAAGFDVRGKGYASLASSYSSTLDRVILSVFSPSLPGSPIHWNIAAATLVGTGRDVTAMGRGFASLSGSYNSTLDRIVYSTFVPSTVGVIQRTATFVVAASNATQAVKDTAGPYVCDGTADEVQIQAAIDALPSGGGEVVLSVGTFTVAAGITIPDNTTLRGAGIGITIIYLADSTDTDNLLIVSNEDTSNGNTNIHLRDFTVDGNRDGQSLTVTNQVGVKLYKCTAFSVDRVESKNVGASDLLSTTTPLAEGFSFTGNAQNDSEGTVTDCIARYNGHYGFNIYQTSEIVIKGCLAASNNRHGFGAAMPTRCQWIGNRSLENRNQGFWTRNTLGCIISDNVIRTPSTGTGIYGIQLKRETADPLPVMQQNTIVSNNVIMGQGNPNATGIYIQNHVHYATVEGNQVSSLNMGIYLINVSHSVITNNQLEDGVTTAITWSGGANYNNIIRGNLGYNVEEKGIAPFYAGSLVCTIAHNAGLTPSLLQLNPQTNPSGITAYATNVANWTATYVQAALSTTINATLFYNYLAKR</sequence>
<keyword evidence="2" id="KW-0456">Lyase</keyword>
<dbReference type="EMBL" id="MT144071">
    <property type="protein sequence ID" value="QJA48103.1"/>
    <property type="molecule type" value="Genomic_DNA"/>
</dbReference>
<organism evidence="2">
    <name type="scientific">viral metagenome</name>
    <dbReference type="NCBI Taxonomy" id="1070528"/>
    <lineage>
        <taxon>unclassified sequences</taxon>
        <taxon>metagenomes</taxon>
        <taxon>organismal metagenomes</taxon>
    </lineage>
</organism>
<dbReference type="GO" id="GO:0016829">
    <property type="term" value="F:lyase activity"/>
    <property type="evidence" value="ECO:0007669"/>
    <property type="project" value="UniProtKB-KW"/>
</dbReference>
<accession>A0A6H1ZJK1</accession>